<keyword evidence="3" id="KW-1185">Reference proteome</keyword>
<dbReference type="AlphaFoldDB" id="A0AAV7QX25"/>
<feature type="compositionally biased region" description="Basic and acidic residues" evidence="1">
    <location>
        <begin position="149"/>
        <end position="159"/>
    </location>
</feature>
<gene>
    <name evidence="2" type="ORF">NDU88_010906</name>
</gene>
<dbReference type="Proteomes" id="UP001066276">
    <property type="component" value="Chromosome 6"/>
</dbReference>
<reference evidence="2" key="1">
    <citation type="journal article" date="2022" name="bioRxiv">
        <title>Sequencing and chromosome-scale assembly of the giantPleurodeles waltlgenome.</title>
        <authorList>
            <person name="Brown T."/>
            <person name="Elewa A."/>
            <person name="Iarovenko S."/>
            <person name="Subramanian E."/>
            <person name="Araus A.J."/>
            <person name="Petzold A."/>
            <person name="Susuki M."/>
            <person name="Suzuki K.-i.T."/>
            <person name="Hayashi T."/>
            <person name="Toyoda A."/>
            <person name="Oliveira C."/>
            <person name="Osipova E."/>
            <person name="Leigh N.D."/>
            <person name="Simon A."/>
            <person name="Yun M.H."/>
        </authorList>
    </citation>
    <scope>NUCLEOTIDE SEQUENCE</scope>
    <source>
        <strain evidence="2">20211129_DDA</strain>
        <tissue evidence="2">Liver</tissue>
    </source>
</reference>
<name>A0AAV7QX25_PLEWA</name>
<dbReference type="EMBL" id="JANPWB010000010">
    <property type="protein sequence ID" value="KAJ1144608.1"/>
    <property type="molecule type" value="Genomic_DNA"/>
</dbReference>
<comment type="caution">
    <text evidence="2">The sequence shown here is derived from an EMBL/GenBank/DDBJ whole genome shotgun (WGS) entry which is preliminary data.</text>
</comment>
<feature type="region of interest" description="Disordered" evidence="1">
    <location>
        <begin position="145"/>
        <end position="170"/>
    </location>
</feature>
<accession>A0AAV7QX25</accession>
<organism evidence="2 3">
    <name type="scientific">Pleurodeles waltl</name>
    <name type="common">Iberian ribbed newt</name>
    <dbReference type="NCBI Taxonomy" id="8319"/>
    <lineage>
        <taxon>Eukaryota</taxon>
        <taxon>Metazoa</taxon>
        <taxon>Chordata</taxon>
        <taxon>Craniata</taxon>
        <taxon>Vertebrata</taxon>
        <taxon>Euteleostomi</taxon>
        <taxon>Amphibia</taxon>
        <taxon>Batrachia</taxon>
        <taxon>Caudata</taxon>
        <taxon>Salamandroidea</taxon>
        <taxon>Salamandridae</taxon>
        <taxon>Pleurodelinae</taxon>
        <taxon>Pleurodeles</taxon>
    </lineage>
</organism>
<evidence type="ECO:0000313" key="3">
    <source>
        <dbReference type="Proteomes" id="UP001066276"/>
    </source>
</evidence>
<sequence>MQIACTRITQRLRCGAASQRLRTRRRPRTAPGVDPGVAGGLARTACGARRCLAGPWRWDTVVRSGSCPRRASGVSGPAGLAGVLPLALDDWSAAAVARGQGLPAVLTRGRCRRNGVGWEPEGGCQSWLARWGRLRASRSDTWCAQQSTQEERHHGKEWSSDTARGTGGGA</sequence>
<evidence type="ECO:0000256" key="1">
    <source>
        <dbReference type="SAM" id="MobiDB-lite"/>
    </source>
</evidence>
<evidence type="ECO:0000313" key="2">
    <source>
        <dbReference type="EMBL" id="KAJ1144608.1"/>
    </source>
</evidence>
<protein>
    <submittedName>
        <fullName evidence="2">Uncharacterized protein</fullName>
    </submittedName>
</protein>
<proteinExistence type="predicted"/>